<dbReference type="EMBL" id="QAPG01010714">
    <property type="protein sequence ID" value="TDZ13270.1"/>
    <property type="molecule type" value="Genomic_DNA"/>
</dbReference>
<keyword evidence="3" id="KW-1185">Reference proteome</keyword>
<protein>
    <recommendedName>
        <fullName evidence="1">Distal membrane-arm assembly complex protein 1-like domain-containing protein</fullName>
    </recommendedName>
</protein>
<comment type="caution">
    <text evidence="2">The sequence shown here is derived from an EMBL/GenBank/DDBJ whole genome shotgun (WGS) entry which is preliminary data.</text>
</comment>
<dbReference type="InterPro" id="IPR053092">
    <property type="entry name" value="Mitochondrial_unc_protein"/>
</dbReference>
<gene>
    <name evidence="2" type="ORF">C8035_v006681</name>
</gene>
<evidence type="ECO:0000259" key="1">
    <source>
        <dbReference type="Pfam" id="PF15055"/>
    </source>
</evidence>
<dbReference type="Proteomes" id="UP000295083">
    <property type="component" value="Unassembled WGS sequence"/>
</dbReference>
<dbReference type="Pfam" id="PF15055">
    <property type="entry name" value="DMAC1_Dmo2"/>
    <property type="match status" value="1"/>
</dbReference>
<dbReference type="PANTHER" id="PTHR28048:SF1">
    <property type="entry name" value="ACR195WP"/>
    <property type="match status" value="1"/>
</dbReference>
<reference evidence="2 3" key="1">
    <citation type="submission" date="2018-11" db="EMBL/GenBank/DDBJ databases">
        <title>Genome sequence and assembly of Colletotrichum spinosum.</title>
        <authorList>
            <person name="Gan P."/>
            <person name="Shirasu K."/>
        </authorList>
    </citation>
    <scope>NUCLEOTIDE SEQUENCE [LARGE SCALE GENOMIC DNA]</scope>
    <source>
        <strain evidence="2 3">CBS 515.97</strain>
    </source>
</reference>
<organism evidence="2 3">
    <name type="scientific">Colletotrichum spinosum</name>
    <dbReference type="NCBI Taxonomy" id="1347390"/>
    <lineage>
        <taxon>Eukaryota</taxon>
        <taxon>Fungi</taxon>
        <taxon>Dikarya</taxon>
        <taxon>Ascomycota</taxon>
        <taxon>Pezizomycotina</taxon>
        <taxon>Sordariomycetes</taxon>
        <taxon>Hypocreomycetidae</taxon>
        <taxon>Glomerellales</taxon>
        <taxon>Glomerellaceae</taxon>
        <taxon>Colletotrichum</taxon>
        <taxon>Colletotrichum orbiculare species complex</taxon>
    </lineage>
</organism>
<dbReference type="InterPro" id="IPR028036">
    <property type="entry name" value="DMAC1-like_dom"/>
</dbReference>
<name>A0A4R8PLT4_9PEZI</name>
<accession>A0A4R8PLT4</accession>
<proteinExistence type="predicted"/>
<evidence type="ECO:0000313" key="3">
    <source>
        <dbReference type="Proteomes" id="UP000295083"/>
    </source>
</evidence>
<sequence length="98" mass="10539">MFGGGDKMPNVGTLEKPESLDTLLREDSGADCLSCKVVGSGAFLGLAAYNYTTGMGHLEKQRAAIIQSKSMFGMTSRKLGVAGISLSLAYMGLWRWMR</sequence>
<dbReference type="AlphaFoldDB" id="A0A4R8PLT4"/>
<feature type="domain" description="Distal membrane-arm assembly complex protein 1-like" evidence="1">
    <location>
        <begin position="31"/>
        <end position="68"/>
    </location>
</feature>
<dbReference type="PANTHER" id="PTHR28048">
    <property type="entry name" value="ACR195WP"/>
    <property type="match status" value="1"/>
</dbReference>
<evidence type="ECO:0000313" key="2">
    <source>
        <dbReference type="EMBL" id="TDZ13270.1"/>
    </source>
</evidence>